<proteinExistence type="inferred from homology"/>
<dbReference type="InterPro" id="IPR036985">
    <property type="entry name" value="Transglutaminase-like_sf"/>
</dbReference>
<evidence type="ECO:0000256" key="3">
    <source>
        <dbReference type="ARBA" id="ARBA00022763"/>
    </source>
</evidence>
<evidence type="ECO:0000256" key="4">
    <source>
        <dbReference type="ARBA" id="ARBA00023204"/>
    </source>
</evidence>
<dbReference type="Gene3D" id="3.30.70.2460">
    <property type="entry name" value="Rad4, beta-hairpin domain BHD3"/>
    <property type="match status" value="1"/>
</dbReference>
<evidence type="ECO:0000313" key="10">
    <source>
        <dbReference type="EMBL" id="KAF9946484.1"/>
    </source>
</evidence>
<feature type="compositionally biased region" description="Polar residues" evidence="6">
    <location>
        <begin position="43"/>
        <end position="65"/>
    </location>
</feature>
<dbReference type="InterPro" id="IPR018328">
    <property type="entry name" value="Rad4_beta-hairpin_dom3"/>
</dbReference>
<evidence type="ECO:0000313" key="11">
    <source>
        <dbReference type="Proteomes" id="UP000738359"/>
    </source>
</evidence>
<comment type="similarity">
    <text evidence="2">Belongs to the XPC family.</text>
</comment>
<comment type="subcellular location">
    <subcellularLocation>
        <location evidence="1">Nucleus</location>
    </subcellularLocation>
</comment>
<feature type="domain" description="Rad4 beta-hairpin" evidence="7">
    <location>
        <begin position="532"/>
        <end position="583"/>
    </location>
</feature>
<dbReference type="OrthoDB" id="300780at2759"/>
<keyword evidence="5" id="KW-0539">Nucleus</keyword>
<reference evidence="10" key="1">
    <citation type="journal article" date="2020" name="Fungal Divers.">
        <title>Resolving the Mortierellaceae phylogeny through synthesis of multi-gene phylogenetics and phylogenomics.</title>
        <authorList>
            <person name="Vandepol N."/>
            <person name="Liber J."/>
            <person name="Desiro A."/>
            <person name="Na H."/>
            <person name="Kennedy M."/>
            <person name="Barry K."/>
            <person name="Grigoriev I.V."/>
            <person name="Miller A.N."/>
            <person name="O'Donnell K."/>
            <person name="Stajich J.E."/>
            <person name="Bonito G."/>
        </authorList>
    </citation>
    <scope>NUCLEOTIDE SEQUENCE</scope>
    <source>
        <strain evidence="10">CK1249</strain>
    </source>
</reference>
<evidence type="ECO:0000256" key="5">
    <source>
        <dbReference type="ARBA" id="ARBA00023242"/>
    </source>
</evidence>
<dbReference type="FunFam" id="3.30.70.2460:FF:000001">
    <property type="entry name" value="DNA repair protein Rad4 family"/>
    <property type="match status" value="1"/>
</dbReference>
<dbReference type="InterPro" id="IPR018327">
    <property type="entry name" value="BHD_2"/>
</dbReference>
<feature type="domain" description="Rad4 beta-hairpin" evidence="9">
    <location>
        <begin position="685"/>
        <end position="759"/>
    </location>
</feature>
<dbReference type="GO" id="GO:0071942">
    <property type="term" value="C:XPC complex"/>
    <property type="evidence" value="ECO:0007669"/>
    <property type="project" value="TreeGrafter"/>
</dbReference>
<gene>
    <name evidence="10" type="ORF">BGZ70_003195</name>
</gene>
<evidence type="ECO:0008006" key="12">
    <source>
        <dbReference type="Google" id="ProtNLM"/>
    </source>
</evidence>
<feature type="compositionally biased region" description="Polar residues" evidence="6">
    <location>
        <begin position="8"/>
        <end position="20"/>
    </location>
</feature>
<feature type="region of interest" description="Disordered" evidence="6">
    <location>
        <begin position="1"/>
        <end position="132"/>
    </location>
</feature>
<name>A0A9P6ISV4_MORAP</name>
<evidence type="ECO:0000259" key="9">
    <source>
        <dbReference type="SMART" id="SM01032"/>
    </source>
</evidence>
<dbReference type="Gene3D" id="2.20.20.110">
    <property type="entry name" value="Rad4, beta-hairpin domain BHD1"/>
    <property type="match status" value="1"/>
</dbReference>
<dbReference type="Pfam" id="PF03835">
    <property type="entry name" value="Rad4"/>
    <property type="match status" value="1"/>
</dbReference>
<protein>
    <recommendedName>
        <fullName evidence="12">Rad4-domain-containing protein</fullName>
    </recommendedName>
</protein>
<evidence type="ECO:0000256" key="6">
    <source>
        <dbReference type="SAM" id="MobiDB-lite"/>
    </source>
</evidence>
<accession>A0A9P6ISV4</accession>
<evidence type="ECO:0000256" key="2">
    <source>
        <dbReference type="ARBA" id="ARBA00009525"/>
    </source>
</evidence>
<feature type="compositionally biased region" description="Acidic residues" evidence="6">
    <location>
        <begin position="179"/>
        <end position="196"/>
    </location>
</feature>
<dbReference type="Pfam" id="PF10404">
    <property type="entry name" value="BHD_2"/>
    <property type="match status" value="1"/>
</dbReference>
<feature type="compositionally biased region" description="Polar residues" evidence="6">
    <location>
        <begin position="81"/>
        <end position="100"/>
    </location>
</feature>
<dbReference type="InterPro" id="IPR018325">
    <property type="entry name" value="Rad4/PNGase_transGLS-fold"/>
</dbReference>
<dbReference type="AlphaFoldDB" id="A0A9P6ISV4"/>
<dbReference type="GO" id="GO:0000111">
    <property type="term" value="C:nucleotide-excision repair factor 2 complex"/>
    <property type="evidence" value="ECO:0007669"/>
    <property type="project" value="TreeGrafter"/>
</dbReference>
<dbReference type="Pfam" id="PF10403">
    <property type="entry name" value="BHD_1"/>
    <property type="match status" value="1"/>
</dbReference>
<dbReference type="SMART" id="SM01032">
    <property type="entry name" value="BHD_3"/>
    <property type="match status" value="1"/>
</dbReference>
<feature type="compositionally biased region" description="Basic and acidic residues" evidence="6">
    <location>
        <begin position="115"/>
        <end position="124"/>
    </location>
</feature>
<dbReference type="PANTHER" id="PTHR12135">
    <property type="entry name" value="DNA REPAIR PROTEIN XP-C / RAD4"/>
    <property type="match status" value="1"/>
</dbReference>
<dbReference type="GO" id="GO:0006289">
    <property type="term" value="P:nucleotide-excision repair"/>
    <property type="evidence" value="ECO:0007669"/>
    <property type="project" value="InterPro"/>
</dbReference>
<organism evidence="10 11">
    <name type="scientific">Mortierella alpina</name>
    <name type="common">Oleaginous fungus</name>
    <name type="synonym">Mortierella renispora</name>
    <dbReference type="NCBI Taxonomy" id="64518"/>
    <lineage>
        <taxon>Eukaryota</taxon>
        <taxon>Fungi</taxon>
        <taxon>Fungi incertae sedis</taxon>
        <taxon>Mucoromycota</taxon>
        <taxon>Mortierellomycotina</taxon>
        <taxon>Mortierellomycetes</taxon>
        <taxon>Mortierellales</taxon>
        <taxon>Mortierellaceae</taxon>
        <taxon>Mortierella</taxon>
    </lineage>
</organism>
<dbReference type="EMBL" id="JAAAHY010001838">
    <property type="protein sequence ID" value="KAF9946484.1"/>
    <property type="molecule type" value="Genomic_DNA"/>
</dbReference>
<sequence>MAPRTKKNGSSSRDQDSGANTRVAAPSAPRRKSARRAPSTSPHSVASDSASVPQKHSTTNATNFLTPKAEGDGDISENDDFQTPVNRIPSNVAANRSRGGSSRKHSLEEFSASDNTRKRIKMEQDLSSSQLKVEINTYDDEDSAVARFEYKAESGSGKDLQSSDDDDIDWEEVSVPAPEPDDEMDDEEQLEDDEEPSGPWQYNAVEIVFDKPLKEVKNWINHPKLWSVALSLVPSHIVESIQATHSNATREVNAMQVLALWWRDSFVVTGPGIQHREYMDIDLVGVEAAIPVSNEECLRKRKNLQRRLLNRSGSSDVCAQLFTGICRALGLKARLVESLQACSFKCTLPKDETPAAVGTEAGSSTASSRAKGKGKRQKEVELDDDDTTRGSRVVIPTPHRQNKRPGPSNVPANHKQADPPVFWTEVYSTLNQKWVTIDPVRGFVNSPLKMHPPSSCSSNALAYVVAFDEDNYVADVTRRYTSQWGGATKKLRVQPAGPGGFDWWAQTMAGLVNPLPSVEEDLEEAELLQAEVSERMPTKLADFNNHPIYALERHLKKTEVLHPRLPVLGHIRGEAIYPRSCVKHVRSKENWLKRARTVKSDELVPVKWVKSRPATILQMRLKQQAKLSGEGPSNKGSFNSEDSQDPEQDTQSENTSDAGDGDLIALFGEWQTEPYQPPWVVDGKVPRNQYGRQDVFTPAMVPIGGAHLKGRNIARVARQLGVDYVEAVTGFEFQSRRSVPVVQGIIVPTECAELVMDAYHEVAHHADQEALKRKRNEVLRRWRKLIRGVMMRSRLLEEYGEDNDKDSWVPEDNESDTAEPKDAGNDSDREKGCDGESSTRGNGGGIPPHSQDEAREADTEMDSGGGFMID</sequence>
<dbReference type="GO" id="GO:0003697">
    <property type="term" value="F:single-stranded DNA binding"/>
    <property type="evidence" value="ECO:0007669"/>
    <property type="project" value="TreeGrafter"/>
</dbReference>
<feature type="compositionally biased region" description="Basic and acidic residues" evidence="6">
    <location>
        <begin position="818"/>
        <end position="834"/>
    </location>
</feature>
<keyword evidence="11" id="KW-1185">Reference proteome</keyword>
<dbReference type="InterPro" id="IPR004583">
    <property type="entry name" value="DNA_repair_Rad4"/>
</dbReference>
<dbReference type="SUPFAM" id="SSF54001">
    <property type="entry name" value="Cysteine proteinases"/>
    <property type="match status" value="1"/>
</dbReference>
<feature type="region of interest" description="Disordered" evidence="6">
    <location>
        <begin position="623"/>
        <end position="659"/>
    </location>
</feature>
<dbReference type="Gene3D" id="3.90.260.10">
    <property type="entry name" value="Transglutaminase-like"/>
    <property type="match status" value="1"/>
</dbReference>
<dbReference type="InterPro" id="IPR042488">
    <property type="entry name" value="Rad4_BHD3_sf"/>
</dbReference>
<feature type="compositionally biased region" description="Acidic residues" evidence="6">
    <location>
        <begin position="801"/>
        <end position="817"/>
    </location>
</feature>
<evidence type="ECO:0000259" key="8">
    <source>
        <dbReference type="SMART" id="SM01031"/>
    </source>
</evidence>
<evidence type="ECO:0000256" key="1">
    <source>
        <dbReference type="ARBA" id="ARBA00004123"/>
    </source>
</evidence>
<dbReference type="PANTHER" id="PTHR12135:SF0">
    <property type="entry name" value="DNA REPAIR PROTEIN COMPLEMENTING XP-C CELLS"/>
    <property type="match status" value="1"/>
</dbReference>
<dbReference type="SMART" id="SM01031">
    <property type="entry name" value="BHD_2"/>
    <property type="match status" value="1"/>
</dbReference>
<evidence type="ECO:0000259" key="7">
    <source>
        <dbReference type="SMART" id="SM01030"/>
    </source>
</evidence>
<dbReference type="Proteomes" id="UP000738359">
    <property type="component" value="Unassembled WGS sequence"/>
</dbReference>
<feature type="region of interest" description="Disordered" evidence="6">
    <location>
        <begin position="353"/>
        <end position="417"/>
    </location>
</feature>
<keyword evidence="4" id="KW-0234">DNA repair</keyword>
<feature type="region of interest" description="Disordered" evidence="6">
    <location>
        <begin position="801"/>
        <end position="870"/>
    </location>
</feature>
<dbReference type="InterPro" id="IPR038765">
    <property type="entry name" value="Papain-like_cys_pep_sf"/>
</dbReference>
<dbReference type="GO" id="GO:0006298">
    <property type="term" value="P:mismatch repair"/>
    <property type="evidence" value="ECO:0007669"/>
    <property type="project" value="TreeGrafter"/>
</dbReference>
<dbReference type="InterPro" id="IPR018326">
    <property type="entry name" value="Rad4_beta-hairpin_dom1"/>
</dbReference>
<dbReference type="GO" id="GO:0003684">
    <property type="term" value="F:damaged DNA binding"/>
    <property type="evidence" value="ECO:0007669"/>
    <property type="project" value="InterPro"/>
</dbReference>
<dbReference type="GO" id="GO:0005737">
    <property type="term" value="C:cytoplasm"/>
    <property type="evidence" value="ECO:0007669"/>
    <property type="project" value="TreeGrafter"/>
</dbReference>
<comment type="caution">
    <text evidence="10">The sequence shown here is derived from an EMBL/GenBank/DDBJ whole genome shotgun (WGS) entry which is preliminary data.</text>
</comment>
<keyword evidence="3" id="KW-0227">DNA damage</keyword>
<feature type="compositionally biased region" description="Acidic residues" evidence="6">
    <location>
        <begin position="162"/>
        <end position="172"/>
    </location>
</feature>
<feature type="region of interest" description="Disordered" evidence="6">
    <location>
        <begin position="151"/>
        <end position="198"/>
    </location>
</feature>
<dbReference type="SMART" id="SM01030">
    <property type="entry name" value="BHD_1"/>
    <property type="match status" value="1"/>
</dbReference>
<feature type="domain" description="Rad4 beta-hairpin" evidence="8">
    <location>
        <begin position="585"/>
        <end position="678"/>
    </location>
</feature>
<dbReference type="Pfam" id="PF10405">
    <property type="entry name" value="BHD_3"/>
    <property type="match status" value="1"/>
</dbReference>